<evidence type="ECO:0000313" key="2">
    <source>
        <dbReference type="EMBL" id="KAJ7389566.1"/>
    </source>
</evidence>
<feature type="compositionally biased region" description="Polar residues" evidence="1">
    <location>
        <begin position="143"/>
        <end position="156"/>
    </location>
</feature>
<dbReference type="OrthoDB" id="5960216at2759"/>
<organism evidence="2 3">
    <name type="scientific">Desmophyllum pertusum</name>
    <dbReference type="NCBI Taxonomy" id="174260"/>
    <lineage>
        <taxon>Eukaryota</taxon>
        <taxon>Metazoa</taxon>
        <taxon>Cnidaria</taxon>
        <taxon>Anthozoa</taxon>
        <taxon>Hexacorallia</taxon>
        <taxon>Scleractinia</taxon>
        <taxon>Caryophylliina</taxon>
        <taxon>Caryophylliidae</taxon>
        <taxon>Desmophyllum</taxon>
    </lineage>
</organism>
<feature type="region of interest" description="Disordered" evidence="1">
    <location>
        <begin position="110"/>
        <end position="194"/>
    </location>
</feature>
<dbReference type="AlphaFoldDB" id="A0A9W9ZX97"/>
<gene>
    <name evidence="2" type="ORF">OS493_030614</name>
</gene>
<accession>A0A9W9ZX97</accession>
<keyword evidence="3" id="KW-1185">Reference proteome</keyword>
<feature type="region of interest" description="Disordered" evidence="1">
    <location>
        <begin position="72"/>
        <end position="96"/>
    </location>
</feature>
<evidence type="ECO:0000313" key="3">
    <source>
        <dbReference type="Proteomes" id="UP001163046"/>
    </source>
</evidence>
<sequence>MYLSLAAAYRSRSPKVNYPLKLPSIAADLMNGGKRTKKSKSQVLPPVITLANSSQFFQERKRARRISDHRKPFTSFTNEGETFEHAEKDGRKARKSSNIAAFASHQKHIPSLSYRVHKTEHDASEAEEIAQKPMPGIEEERITNSQGSNELLSPNGDTLKDSKGTSEDSLPSTSTTEKDESNQRATGQWKKVRDSLGKITERKKKTDINKFSMTELTKLFEEIRECRYLRVGNQSRFAAEHAASQNSNTCKCLACAIKDKNKLKNHLSAPQ</sequence>
<name>A0A9W9ZX97_9CNID</name>
<proteinExistence type="predicted"/>
<evidence type="ECO:0000256" key="1">
    <source>
        <dbReference type="SAM" id="MobiDB-lite"/>
    </source>
</evidence>
<dbReference type="Proteomes" id="UP001163046">
    <property type="component" value="Unassembled WGS sequence"/>
</dbReference>
<reference evidence="2" key="1">
    <citation type="submission" date="2023-01" db="EMBL/GenBank/DDBJ databases">
        <title>Genome assembly of the deep-sea coral Lophelia pertusa.</title>
        <authorList>
            <person name="Herrera S."/>
            <person name="Cordes E."/>
        </authorList>
    </citation>
    <scope>NUCLEOTIDE SEQUENCE</scope>
    <source>
        <strain evidence="2">USNM1676648</strain>
        <tissue evidence="2">Polyp</tissue>
    </source>
</reference>
<comment type="caution">
    <text evidence="2">The sequence shown here is derived from an EMBL/GenBank/DDBJ whole genome shotgun (WGS) entry which is preliminary data.</text>
</comment>
<protein>
    <submittedName>
        <fullName evidence="2">Uncharacterized protein</fullName>
    </submittedName>
</protein>
<dbReference type="EMBL" id="MU825429">
    <property type="protein sequence ID" value="KAJ7389566.1"/>
    <property type="molecule type" value="Genomic_DNA"/>
</dbReference>